<gene>
    <name evidence="2" type="primary">LOC136087797</name>
</gene>
<name>A0ABM4CZJ3_HYDVU</name>
<dbReference type="GeneID" id="136087797"/>
<reference evidence="2" key="1">
    <citation type="submission" date="2025-08" db="UniProtKB">
        <authorList>
            <consortium name="RefSeq"/>
        </authorList>
    </citation>
    <scope>IDENTIFICATION</scope>
</reference>
<dbReference type="Proteomes" id="UP001652625">
    <property type="component" value="Chromosome 12"/>
</dbReference>
<protein>
    <submittedName>
        <fullName evidence="2">Uncharacterized protein LOC136087797</fullName>
    </submittedName>
</protein>
<proteinExistence type="predicted"/>
<dbReference type="RefSeq" id="XP_065667386.1">
    <property type="nucleotide sequence ID" value="XM_065811314.1"/>
</dbReference>
<evidence type="ECO:0000313" key="2">
    <source>
        <dbReference type="RefSeq" id="XP_065667386.1"/>
    </source>
</evidence>
<accession>A0ABM4CZJ3</accession>
<keyword evidence="1" id="KW-1185">Reference proteome</keyword>
<sequence length="123" mass="14776">MNYITINKVKYELFNDSLSDQVYIVQNNKKRPINQAFAYNAKRDEELRRLHEFRKFVETNFVDRTRFTNTRQNPYPPPNREVGLNFVKCNKLEVINFKTKQSQEKIEEKSICDAPPPFKIEEE</sequence>
<evidence type="ECO:0000313" key="1">
    <source>
        <dbReference type="Proteomes" id="UP001652625"/>
    </source>
</evidence>
<organism evidence="1 2">
    <name type="scientific">Hydra vulgaris</name>
    <name type="common">Hydra</name>
    <name type="synonym">Hydra attenuata</name>
    <dbReference type="NCBI Taxonomy" id="6087"/>
    <lineage>
        <taxon>Eukaryota</taxon>
        <taxon>Metazoa</taxon>
        <taxon>Cnidaria</taxon>
        <taxon>Hydrozoa</taxon>
        <taxon>Hydroidolina</taxon>
        <taxon>Anthoathecata</taxon>
        <taxon>Aplanulata</taxon>
        <taxon>Hydridae</taxon>
        <taxon>Hydra</taxon>
    </lineage>
</organism>